<protein>
    <submittedName>
        <fullName evidence="2">Uncharacterized protein</fullName>
    </submittedName>
</protein>
<feature type="region of interest" description="Disordered" evidence="1">
    <location>
        <begin position="1"/>
        <end position="51"/>
    </location>
</feature>
<feature type="compositionally biased region" description="Low complexity" evidence="1">
    <location>
        <begin position="42"/>
        <end position="51"/>
    </location>
</feature>
<dbReference type="AlphaFoldDB" id="A0AAD7GYB7"/>
<feature type="region of interest" description="Disordered" evidence="1">
    <location>
        <begin position="530"/>
        <end position="556"/>
    </location>
</feature>
<proteinExistence type="predicted"/>
<reference evidence="2" key="1">
    <citation type="submission" date="2023-03" db="EMBL/GenBank/DDBJ databases">
        <title>Massive genome expansion in bonnet fungi (Mycena s.s.) driven by repeated elements and novel gene families across ecological guilds.</title>
        <authorList>
            <consortium name="Lawrence Berkeley National Laboratory"/>
            <person name="Harder C.B."/>
            <person name="Miyauchi S."/>
            <person name="Viragh M."/>
            <person name="Kuo A."/>
            <person name="Thoen E."/>
            <person name="Andreopoulos B."/>
            <person name="Lu D."/>
            <person name="Skrede I."/>
            <person name="Drula E."/>
            <person name="Henrissat B."/>
            <person name="Morin E."/>
            <person name="Kohler A."/>
            <person name="Barry K."/>
            <person name="LaButti K."/>
            <person name="Morin E."/>
            <person name="Salamov A."/>
            <person name="Lipzen A."/>
            <person name="Mereny Z."/>
            <person name="Hegedus B."/>
            <person name="Baldrian P."/>
            <person name="Stursova M."/>
            <person name="Weitz H."/>
            <person name="Taylor A."/>
            <person name="Grigoriev I.V."/>
            <person name="Nagy L.G."/>
            <person name="Martin F."/>
            <person name="Kauserud H."/>
        </authorList>
    </citation>
    <scope>NUCLEOTIDE SEQUENCE</scope>
    <source>
        <strain evidence="2">CBHHK067</strain>
    </source>
</reference>
<sequence length="735" mass="79851">MSELDSLSDSEWLEISSNQESDNDSLSSRDSDHDDLASMPPSRRSSISVGSSLDGEIDAWEGFADDSPEEPGDAVVAAFATAEHAAGPRRMLDSQGNISEEQFVTTALEQSLVGTLSASRSSSLGVSSTVHNSLRDLRLSFPDPITSSRDELNRSYEAVSSTDCITDDDSNSPMTTDFPGEAREELPRKDESSDRALEPLSGLLPVHRQVGHQINDFDLVLYGSTPQSRDFAQWLLSTFVAGGALLSSEDHSNTRSRHRFFSEATATIRDGDVPSSQISDRPSLAIVSLPASASCLPEHTLYLPIIFPSASALGLSSSSQAYESWFSVNMPAIRTLRLLEGSDNKESWIAVDGPELRSRVDPKFVYRQLGSLSTPHTKKAYGMLEQLRPVHAVTFVALLSLIMGFAVNTAFRSSSLVPTSVTSPIAPVQTTPSGFWDMFGTASNSTVPTLTSVSCTGNMGIMPSTLKDFALAVFNPATTTPSIQIGSISVAPSPSGACKSGTTGSPVGECKLMTWSERTKSTKDVIVRPPTALSNPQTAKSPPTHTPSVGGNTEKALPIRDSMPVTALSLKVVDSLSQVADATLKALEEVVPLEFKELMAALDSLMRAVGRQTTMIIADSKSRAQILRERLQYRNERAKGKARELKQRGEQLVSLASERLMARAEIAKRRAHSLKKSFVSSSVWRTYAQAHGEWSEKLETRTKRGKRRDGKHERKVGLFAKLKQKRENRKKRVSA</sequence>
<feature type="compositionally biased region" description="Basic and acidic residues" evidence="1">
    <location>
        <begin position="27"/>
        <end position="36"/>
    </location>
</feature>
<feature type="compositionally biased region" description="Basic and acidic residues" evidence="1">
    <location>
        <begin position="180"/>
        <end position="196"/>
    </location>
</feature>
<gene>
    <name evidence="2" type="ORF">B0H17DRAFT_1033760</name>
</gene>
<comment type="caution">
    <text evidence="2">The sequence shown here is derived from an EMBL/GenBank/DDBJ whole genome shotgun (WGS) entry which is preliminary data.</text>
</comment>
<feature type="region of interest" description="Disordered" evidence="1">
    <location>
        <begin position="157"/>
        <end position="196"/>
    </location>
</feature>
<keyword evidence="3" id="KW-1185">Reference proteome</keyword>
<feature type="compositionally biased region" description="Polar residues" evidence="1">
    <location>
        <begin position="532"/>
        <end position="551"/>
    </location>
</feature>
<feature type="compositionally biased region" description="Acidic residues" evidence="1">
    <location>
        <begin position="1"/>
        <end position="12"/>
    </location>
</feature>
<feature type="region of interest" description="Disordered" evidence="1">
    <location>
        <begin position="695"/>
        <end position="735"/>
    </location>
</feature>
<dbReference type="EMBL" id="JARKIE010000005">
    <property type="protein sequence ID" value="KAJ7707734.1"/>
    <property type="molecule type" value="Genomic_DNA"/>
</dbReference>
<feature type="compositionally biased region" description="Basic residues" evidence="1">
    <location>
        <begin position="722"/>
        <end position="735"/>
    </location>
</feature>
<evidence type="ECO:0000256" key="1">
    <source>
        <dbReference type="SAM" id="MobiDB-lite"/>
    </source>
</evidence>
<organism evidence="2 3">
    <name type="scientific">Mycena rosella</name>
    <name type="common">Pink bonnet</name>
    <name type="synonym">Agaricus rosellus</name>
    <dbReference type="NCBI Taxonomy" id="1033263"/>
    <lineage>
        <taxon>Eukaryota</taxon>
        <taxon>Fungi</taxon>
        <taxon>Dikarya</taxon>
        <taxon>Basidiomycota</taxon>
        <taxon>Agaricomycotina</taxon>
        <taxon>Agaricomycetes</taxon>
        <taxon>Agaricomycetidae</taxon>
        <taxon>Agaricales</taxon>
        <taxon>Marasmiineae</taxon>
        <taxon>Mycenaceae</taxon>
        <taxon>Mycena</taxon>
    </lineage>
</organism>
<accession>A0AAD7GYB7</accession>
<evidence type="ECO:0000313" key="2">
    <source>
        <dbReference type="EMBL" id="KAJ7707734.1"/>
    </source>
</evidence>
<evidence type="ECO:0000313" key="3">
    <source>
        <dbReference type="Proteomes" id="UP001221757"/>
    </source>
</evidence>
<name>A0AAD7GYB7_MYCRO</name>
<dbReference type="Proteomes" id="UP001221757">
    <property type="component" value="Unassembled WGS sequence"/>
</dbReference>